<dbReference type="EMBL" id="MAYM02001951">
    <property type="protein sequence ID" value="RLN06519.1"/>
    <property type="molecule type" value="Genomic_DNA"/>
</dbReference>
<evidence type="ECO:0000256" key="7">
    <source>
        <dbReference type="ARBA" id="ARBA00022597"/>
    </source>
</evidence>
<reference evidence="17 18" key="1">
    <citation type="submission" date="2018-07" db="EMBL/GenBank/DDBJ databases">
        <title>Genome sequencing of oomycete isolates from Chile give support for New Zealand origin for Phytophthora kernoviae and make available the first Nothophytophthora sp. genome.</title>
        <authorList>
            <person name="Studholme D.J."/>
            <person name="Sanfuentes E."/>
            <person name="Panda P."/>
            <person name="Hill R."/>
            <person name="Sambles C."/>
            <person name="Grant M."/>
            <person name="Williams N.M."/>
            <person name="Mcdougal R.L."/>
        </authorList>
    </citation>
    <scope>NUCLEOTIDE SEQUENCE [LARGE SCALE GENOMIC DNA]</scope>
    <source>
        <strain evidence="15">Chile2</strain>
        <strain evidence="16">Chile4</strain>
    </source>
</reference>
<organism evidence="16 17">
    <name type="scientific">Phytophthora kernoviae</name>
    <dbReference type="NCBI Taxonomy" id="325452"/>
    <lineage>
        <taxon>Eukaryota</taxon>
        <taxon>Sar</taxon>
        <taxon>Stramenopiles</taxon>
        <taxon>Oomycota</taxon>
        <taxon>Peronosporomycetes</taxon>
        <taxon>Peronosporales</taxon>
        <taxon>Peronosporaceae</taxon>
        <taxon>Phytophthora</taxon>
    </lineage>
</organism>
<dbReference type="InterPro" id="IPR004316">
    <property type="entry name" value="SWEET_rpt"/>
</dbReference>
<dbReference type="PANTHER" id="PTHR10791:SF30">
    <property type="entry name" value="SUGAR TRANSPORTER SWEET1"/>
    <property type="match status" value="1"/>
</dbReference>
<evidence type="ECO:0000256" key="2">
    <source>
        <dbReference type="ARBA" id="ARBA00004653"/>
    </source>
</evidence>
<dbReference type="Proteomes" id="UP000285883">
    <property type="component" value="Unassembled WGS sequence"/>
</dbReference>
<feature type="transmembrane region" description="Helical" evidence="14">
    <location>
        <begin position="97"/>
        <end position="119"/>
    </location>
</feature>
<dbReference type="InterPro" id="IPR047664">
    <property type="entry name" value="SWEET"/>
</dbReference>
<name>A0A3R7JYZ7_9STRA</name>
<keyword evidence="12 14" id="KW-0472">Membrane</keyword>
<evidence type="ECO:0000256" key="12">
    <source>
        <dbReference type="ARBA" id="ARBA00023136"/>
    </source>
</evidence>
<keyword evidence="17" id="KW-1185">Reference proteome</keyword>
<feature type="transmembrane region" description="Helical" evidence="14">
    <location>
        <begin position="161"/>
        <end position="183"/>
    </location>
</feature>
<comment type="similarity">
    <text evidence="3">Belongs to the SWEET sugar transporter family.</text>
</comment>
<evidence type="ECO:0000256" key="11">
    <source>
        <dbReference type="ARBA" id="ARBA00023034"/>
    </source>
</evidence>
<feature type="transmembrane region" description="Helical" evidence="14">
    <location>
        <begin position="6"/>
        <end position="26"/>
    </location>
</feature>
<comment type="subcellular location">
    <subcellularLocation>
        <location evidence="1">Cell membrane</location>
        <topology evidence="1">Multi-pass membrane protein</topology>
    </subcellularLocation>
    <subcellularLocation>
        <location evidence="2">Golgi apparatus membrane</location>
        <topology evidence="2">Multi-pass membrane protein</topology>
    </subcellularLocation>
</comment>
<dbReference type="FunFam" id="1.20.1280.290:FF:000004">
    <property type="entry name" value="Sugar transporter SWEET"/>
    <property type="match status" value="1"/>
</dbReference>
<dbReference type="GO" id="GO:0051119">
    <property type="term" value="F:sugar transmembrane transporter activity"/>
    <property type="evidence" value="ECO:0007669"/>
    <property type="project" value="InterPro"/>
</dbReference>
<evidence type="ECO:0000256" key="4">
    <source>
        <dbReference type="ARBA" id="ARBA00021741"/>
    </source>
</evidence>
<dbReference type="GO" id="GO:0000139">
    <property type="term" value="C:Golgi membrane"/>
    <property type="evidence" value="ECO:0007669"/>
    <property type="project" value="UniProtKB-SubCell"/>
</dbReference>
<sequence>MLALNIVNVAATITTVVLLFSPSPDYRRIHTEKNTGEVRILPVLMLGINCFMWSVYGFLRGTIFPVMSLNAFGAFTCSVFSMVFYRWSSDRAALRKMAVATVAWVVLVIAFVVLCRTNVLSTSSNLQEKIIGYLAVAFNICLYAAPLQTMTLVLRTKSAASLPVMMCSVNLVNGSLWVLYGILANDMFVLTPNALGVALSVIQVALCIKYRPTGPALNVGTKGDVSVTMSPVVEDEVAITFVKSPVYESVHSPATWSRRGVWALGAGEFGSKQFAHPKNMNEHKKVNKITRKQAPSGAEQQNSSTT</sequence>
<dbReference type="GO" id="GO:0005886">
    <property type="term" value="C:plasma membrane"/>
    <property type="evidence" value="ECO:0007669"/>
    <property type="project" value="UniProtKB-SubCell"/>
</dbReference>
<dbReference type="STRING" id="325452.A0A3R7JYZ7"/>
<evidence type="ECO:0000256" key="10">
    <source>
        <dbReference type="ARBA" id="ARBA00022989"/>
    </source>
</evidence>
<dbReference type="EMBL" id="MBDN02000146">
    <property type="protein sequence ID" value="RLN79418.1"/>
    <property type="molecule type" value="Genomic_DNA"/>
</dbReference>
<evidence type="ECO:0000256" key="6">
    <source>
        <dbReference type="ARBA" id="ARBA00022475"/>
    </source>
</evidence>
<keyword evidence="11" id="KW-0333">Golgi apparatus</keyword>
<dbReference type="FunFam" id="1.20.1280.290:FF:000007">
    <property type="entry name" value="Bidirectional sugar transporter SWEET7"/>
    <property type="match status" value="1"/>
</dbReference>
<keyword evidence="10 14" id="KW-1133">Transmembrane helix</keyword>
<proteinExistence type="inferred from homology"/>
<evidence type="ECO:0000256" key="9">
    <source>
        <dbReference type="ARBA" id="ARBA00022737"/>
    </source>
</evidence>
<feature type="transmembrane region" description="Helical" evidence="14">
    <location>
        <begin position="131"/>
        <end position="154"/>
    </location>
</feature>
<accession>A0A3R7JYZ7</accession>
<evidence type="ECO:0000256" key="3">
    <source>
        <dbReference type="ARBA" id="ARBA00007809"/>
    </source>
</evidence>
<evidence type="ECO:0000313" key="15">
    <source>
        <dbReference type="EMBL" id="RLN06519.1"/>
    </source>
</evidence>
<dbReference type="Gene3D" id="1.20.1280.290">
    <property type="match status" value="2"/>
</dbReference>
<evidence type="ECO:0000256" key="5">
    <source>
        <dbReference type="ARBA" id="ARBA00022448"/>
    </source>
</evidence>
<dbReference type="Proteomes" id="UP000285624">
    <property type="component" value="Unassembled WGS sequence"/>
</dbReference>
<evidence type="ECO:0000313" key="17">
    <source>
        <dbReference type="Proteomes" id="UP000285624"/>
    </source>
</evidence>
<evidence type="ECO:0000313" key="16">
    <source>
        <dbReference type="EMBL" id="RLN79418.1"/>
    </source>
</evidence>
<evidence type="ECO:0000256" key="1">
    <source>
        <dbReference type="ARBA" id="ARBA00004651"/>
    </source>
</evidence>
<keyword evidence="7" id="KW-0762">Sugar transport</keyword>
<feature type="transmembrane region" description="Helical" evidence="14">
    <location>
        <begin position="38"/>
        <end position="56"/>
    </location>
</feature>
<keyword evidence="5" id="KW-0813">Transport</keyword>
<evidence type="ECO:0000256" key="8">
    <source>
        <dbReference type="ARBA" id="ARBA00022692"/>
    </source>
</evidence>
<evidence type="ECO:0000256" key="14">
    <source>
        <dbReference type="SAM" id="Phobius"/>
    </source>
</evidence>
<protein>
    <recommendedName>
        <fullName evidence="4">Sugar transporter SWEET1</fullName>
    </recommendedName>
</protein>
<evidence type="ECO:0000256" key="13">
    <source>
        <dbReference type="SAM" id="MobiDB-lite"/>
    </source>
</evidence>
<keyword evidence="8 14" id="KW-0812">Transmembrane</keyword>
<dbReference type="AlphaFoldDB" id="A0A3R7JYZ7"/>
<feature type="transmembrane region" description="Helical" evidence="14">
    <location>
        <begin position="62"/>
        <end position="85"/>
    </location>
</feature>
<keyword evidence="6" id="KW-1003">Cell membrane</keyword>
<evidence type="ECO:0000313" key="18">
    <source>
        <dbReference type="Proteomes" id="UP000285883"/>
    </source>
</evidence>
<dbReference type="PANTHER" id="PTHR10791">
    <property type="entry name" value="RAG1-ACTIVATING PROTEIN 1"/>
    <property type="match status" value="1"/>
</dbReference>
<keyword evidence="9" id="KW-0677">Repeat</keyword>
<gene>
    <name evidence="15" type="ORF">BBI17_004606</name>
    <name evidence="16" type="ORF">BBO99_00005273</name>
</gene>
<dbReference type="Pfam" id="PF03083">
    <property type="entry name" value="MtN3_slv"/>
    <property type="match status" value="2"/>
</dbReference>
<feature type="region of interest" description="Disordered" evidence="13">
    <location>
        <begin position="274"/>
        <end position="306"/>
    </location>
</feature>
<comment type="caution">
    <text evidence="16">The sequence shown here is derived from an EMBL/GenBank/DDBJ whole genome shotgun (WGS) entry which is preliminary data.</text>
</comment>